<evidence type="ECO:0000313" key="1">
    <source>
        <dbReference type="EMBL" id="TYG70945.1"/>
    </source>
</evidence>
<name>A0A5D2CRU4_GOSDA</name>
<accession>A0A5D2CRU4</accession>
<gene>
    <name evidence="1" type="ORF">ES288_D05G355300v1</name>
</gene>
<organism evidence="1 2">
    <name type="scientific">Gossypium darwinii</name>
    <name type="common">Darwin's cotton</name>
    <name type="synonym">Gossypium barbadense var. darwinii</name>
    <dbReference type="NCBI Taxonomy" id="34276"/>
    <lineage>
        <taxon>Eukaryota</taxon>
        <taxon>Viridiplantae</taxon>
        <taxon>Streptophyta</taxon>
        <taxon>Embryophyta</taxon>
        <taxon>Tracheophyta</taxon>
        <taxon>Spermatophyta</taxon>
        <taxon>Magnoliopsida</taxon>
        <taxon>eudicotyledons</taxon>
        <taxon>Gunneridae</taxon>
        <taxon>Pentapetalae</taxon>
        <taxon>rosids</taxon>
        <taxon>malvids</taxon>
        <taxon>Malvales</taxon>
        <taxon>Malvaceae</taxon>
        <taxon>Malvoideae</taxon>
        <taxon>Gossypium</taxon>
    </lineage>
</organism>
<reference evidence="1 2" key="1">
    <citation type="submission" date="2019-06" db="EMBL/GenBank/DDBJ databases">
        <title>WGS assembly of Gossypium darwinii.</title>
        <authorList>
            <person name="Chen Z.J."/>
            <person name="Sreedasyam A."/>
            <person name="Ando A."/>
            <person name="Song Q."/>
            <person name="De L."/>
            <person name="Hulse-Kemp A."/>
            <person name="Ding M."/>
            <person name="Ye W."/>
            <person name="Kirkbride R."/>
            <person name="Jenkins J."/>
            <person name="Plott C."/>
            <person name="Lovell J."/>
            <person name="Lin Y.-M."/>
            <person name="Vaughn R."/>
            <person name="Liu B."/>
            <person name="Li W."/>
            <person name="Simpson S."/>
            <person name="Scheffler B."/>
            <person name="Saski C."/>
            <person name="Grover C."/>
            <person name="Hu G."/>
            <person name="Conover J."/>
            <person name="Carlson J."/>
            <person name="Shu S."/>
            <person name="Boston L."/>
            <person name="Williams M."/>
            <person name="Peterson D."/>
            <person name="Mcgee K."/>
            <person name="Jones D."/>
            <person name="Wendel J."/>
            <person name="Stelly D."/>
            <person name="Grimwood J."/>
            <person name="Schmutz J."/>
        </authorList>
    </citation>
    <scope>NUCLEOTIDE SEQUENCE [LARGE SCALE GENOMIC DNA]</scope>
    <source>
        <strain evidence="1">1808015.09</strain>
    </source>
</reference>
<dbReference type="EMBL" id="CM017705">
    <property type="protein sequence ID" value="TYG70945.1"/>
    <property type="molecule type" value="Genomic_DNA"/>
</dbReference>
<keyword evidence="2" id="KW-1185">Reference proteome</keyword>
<protein>
    <submittedName>
        <fullName evidence="1">Uncharacterized protein</fullName>
    </submittedName>
</protein>
<proteinExistence type="predicted"/>
<dbReference type="Proteomes" id="UP000323506">
    <property type="component" value="Chromosome D05"/>
</dbReference>
<evidence type="ECO:0000313" key="2">
    <source>
        <dbReference type="Proteomes" id="UP000323506"/>
    </source>
</evidence>
<sequence length="91" mass="10862">METTVSGRKADEVIKNISESFTNEVKIWTKGMFGYIDWQEKKLMSRIVGIQHALERYPLHFLKDLEQNLKFELELVLEQKESLWFKKSRAQ</sequence>
<dbReference type="AlphaFoldDB" id="A0A5D2CRU4"/>